<keyword evidence="2" id="KW-0472">Membrane</keyword>
<evidence type="ECO:0000256" key="1">
    <source>
        <dbReference type="SAM" id="MobiDB-lite"/>
    </source>
</evidence>
<feature type="compositionally biased region" description="Basic residues" evidence="1">
    <location>
        <begin position="163"/>
        <end position="176"/>
    </location>
</feature>
<protein>
    <submittedName>
        <fullName evidence="3">Uncharacterized protein</fullName>
    </submittedName>
</protein>
<keyword evidence="2" id="KW-1133">Transmembrane helix</keyword>
<proteinExistence type="predicted"/>
<name>A0A182IWG3_ANOAO</name>
<feature type="transmembrane region" description="Helical" evidence="2">
    <location>
        <begin position="52"/>
        <end position="71"/>
    </location>
</feature>
<feature type="compositionally biased region" description="Acidic residues" evidence="1">
    <location>
        <begin position="141"/>
        <end position="150"/>
    </location>
</feature>
<sequence length="176" mass="20676">MFQLVWNYLILVLFLGALKAALSLRWPTIGEWRYDDLHPSLRYRDSSSAQRLLVNFVFFLVYPFVLLWRWYRAGEWTDWTDVEKDMYEQNVEHGEDELLRRGALRGRMIIQKQILLNPEASDEEKANDGFVETRAFHPDDGNELTGEEDLPLNLSKDADAHGGSRRQRNVRGSKFE</sequence>
<feature type="transmembrane region" description="Helical" evidence="2">
    <location>
        <begin position="6"/>
        <end position="24"/>
    </location>
</feature>
<evidence type="ECO:0000313" key="3">
    <source>
        <dbReference type="EnsemblMetazoa" id="AATE006813-PA.1"/>
    </source>
</evidence>
<dbReference type="AlphaFoldDB" id="A0A182IWG3"/>
<organism evidence="3">
    <name type="scientific">Anopheles atroparvus</name>
    <name type="common">European mosquito</name>
    <dbReference type="NCBI Taxonomy" id="41427"/>
    <lineage>
        <taxon>Eukaryota</taxon>
        <taxon>Metazoa</taxon>
        <taxon>Ecdysozoa</taxon>
        <taxon>Arthropoda</taxon>
        <taxon>Hexapoda</taxon>
        <taxon>Insecta</taxon>
        <taxon>Pterygota</taxon>
        <taxon>Neoptera</taxon>
        <taxon>Endopterygota</taxon>
        <taxon>Diptera</taxon>
        <taxon>Nematocera</taxon>
        <taxon>Culicoidea</taxon>
        <taxon>Culicidae</taxon>
        <taxon>Anophelinae</taxon>
        <taxon>Anopheles</taxon>
    </lineage>
</organism>
<keyword evidence="2" id="KW-0812">Transmembrane</keyword>
<reference evidence="3" key="1">
    <citation type="submission" date="2022-08" db="UniProtKB">
        <authorList>
            <consortium name="EnsemblMetazoa"/>
        </authorList>
    </citation>
    <scope>IDENTIFICATION</scope>
    <source>
        <strain evidence="3">EBRO</strain>
    </source>
</reference>
<accession>A0A182IWG3</accession>
<dbReference type="EnsemblMetazoa" id="AATE006813-RA">
    <property type="protein sequence ID" value="AATE006813-PA.1"/>
    <property type="gene ID" value="AATE006813"/>
</dbReference>
<evidence type="ECO:0000256" key="2">
    <source>
        <dbReference type="SAM" id="Phobius"/>
    </source>
</evidence>
<feature type="region of interest" description="Disordered" evidence="1">
    <location>
        <begin position="132"/>
        <end position="176"/>
    </location>
</feature>
<dbReference type="VEuPathDB" id="VectorBase:AATE006813"/>